<protein>
    <submittedName>
        <fullName evidence="2">Uncharacterized protein</fullName>
    </submittedName>
</protein>
<evidence type="ECO:0000313" key="3">
    <source>
        <dbReference type="Proteomes" id="UP000693970"/>
    </source>
</evidence>
<reference evidence="2" key="1">
    <citation type="journal article" date="2021" name="Sci. Rep.">
        <title>Diploid genomic architecture of Nitzschia inconspicua, an elite biomass production diatom.</title>
        <authorList>
            <person name="Oliver A."/>
            <person name="Podell S."/>
            <person name="Pinowska A."/>
            <person name="Traller J.C."/>
            <person name="Smith S.R."/>
            <person name="McClure R."/>
            <person name="Beliaev A."/>
            <person name="Bohutskyi P."/>
            <person name="Hill E.A."/>
            <person name="Rabines A."/>
            <person name="Zheng H."/>
            <person name="Allen L.Z."/>
            <person name="Kuo A."/>
            <person name="Grigoriev I.V."/>
            <person name="Allen A.E."/>
            <person name="Hazlebeck D."/>
            <person name="Allen E.E."/>
        </authorList>
    </citation>
    <scope>NUCLEOTIDE SEQUENCE</scope>
    <source>
        <strain evidence="2">Hildebrandi</strain>
    </source>
</reference>
<evidence type="ECO:0000256" key="1">
    <source>
        <dbReference type="SAM" id="MobiDB-lite"/>
    </source>
</evidence>
<keyword evidence="3" id="KW-1185">Reference proteome</keyword>
<feature type="region of interest" description="Disordered" evidence="1">
    <location>
        <begin position="316"/>
        <end position="335"/>
    </location>
</feature>
<feature type="compositionally biased region" description="Polar residues" evidence="1">
    <location>
        <begin position="321"/>
        <end position="335"/>
    </location>
</feature>
<sequence>MVSISSRTDGFPLKVSWTVRRTLCLIVAIFCTADRWLAIVDGFAVPHLIQKSRNIYTTIDARNKNAFPIPLYPHGVQGSSCTKRHPLASFNNVHGSEDATQSTHGKLLMTSLKSFGVSFLGAMLMLALSFGGEQSCQRVWAAMADQNAYKQSSTTLVVSHNSNSDPDQQLETLKSSLQPATTERPQIPLPSMESKSTGKGGILSNYNPQILNALLQLSTPRDTRPFGTDVLIIQVWSEDPSMAASTSTSSSPLANSILLGGAKLPLAAIGNGFPFRITLGPQNAIQESQWKQYTAVSAQDLWLRATICRPLDMETEDGVATPSSTQKVTTATTESCPTNGYKPILQATDVAKWIVLPSSLSPDVSNNVAGIRAPSTLVLQEL</sequence>
<comment type="caution">
    <text evidence="2">The sequence shown here is derived from an EMBL/GenBank/DDBJ whole genome shotgun (WGS) entry which is preliminary data.</text>
</comment>
<reference evidence="2" key="2">
    <citation type="submission" date="2021-04" db="EMBL/GenBank/DDBJ databases">
        <authorList>
            <person name="Podell S."/>
        </authorList>
    </citation>
    <scope>NUCLEOTIDE SEQUENCE</scope>
    <source>
        <strain evidence="2">Hildebrandi</strain>
    </source>
</reference>
<evidence type="ECO:0000313" key="2">
    <source>
        <dbReference type="EMBL" id="KAG7362861.1"/>
    </source>
</evidence>
<organism evidence="2 3">
    <name type="scientific">Nitzschia inconspicua</name>
    <dbReference type="NCBI Taxonomy" id="303405"/>
    <lineage>
        <taxon>Eukaryota</taxon>
        <taxon>Sar</taxon>
        <taxon>Stramenopiles</taxon>
        <taxon>Ochrophyta</taxon>
        <taxon>Bacillariophyta</taxon>
        <taxon>Bacillariophyceae</taxon>
        <taxon>Bacillariophycidae</taxon>
        <taxon>Bacillariales</taxon>
        <taxon>Bacillariaceae</taxon>
        <taxon>Nitzschia</taxon>
    </lineage>
</organism>
<accession>A0A9K3PXC8</accession>
<feature type="compositionally biased region" description="Polar residues" evidence="1">
    <location>
        <begin position="175"/>
        <end position="184"/>
    </location>
</feature>
<dbReference type="OrthoDB" id="10665934at2759"/>
<feature type="region of interest" description="Disordered" evidence="1">
    <location>
        <begin position="175"/>
        <end position="200"/>
    </location>
</feature>
<gene>
    <name evidence="2" type="ORF">IV203_026221</name>
</gene>
<dbReference type="AlphaFoldDB" id="A0A9K3PXC8"/>
<dbReference type="Proteomes" id="UP000693970">
    <property type="component" value="Unassembled WGS sequence"/>
</dbReference>
<dbReference type="EMBL" id="JAGRRH010000010">
    <property type="protein sequence ID" value="KAG7362861.1"/>
    <property type="molecule type" value="Genomic_DNA"/>
</dbReference>
<name>A0A9K3PXC8_9STRA</name>
<proteinExistence type="predicted"/>